<dbReference type="STRING" id="45351.A7S1A3"/>
<feature type="compositionally biased region" description="Polar residues" evidence="8">
    <location>
        <begin position="114"/>
        <end position="129"/>
    </location>
</feature>
<dbReference type="InterPro" id="IPR051027">
    <property type="entry name" value="bZIP_transcription_factors"/>
</dbReference>
<dbReference type="GO" id="GO:0008270">
    <property type="term" value="F:zinc ion binding"/>
    <property type="evidence" value="ECO:0007669"/>
    <property type="project" value="UniProtKB-KW"/>
</dbReference>
<dbReference type="InterPro" id="IPR046347">
    <property type="entry name" value="bZIP_sf"/>
</dbReference>
<reference evidence="11 12" key="1">
    <citation type="journal article" date="2007" name="Science">
        <title>Sea anemone genome reveals ancestral eumetazoan gene repertoire and genomic organization.</title>
        <authorList>
            <person name="Putnam N.H."/>
            <person name="Srivastava M."/>
            <person name="Hellsten U."/>
            <person name="Dirks B."/>
            <person name="Chapman J."/>
            <person name="Salamov A."/>
            <person name="Terry A."/>
            <person name="Shapiro H."/>
            <person name="Lindquist E."/>
            <person name="Kapitonov V.V."/>
            <person name="Jurka J."/>
            <person name="Genikhovich G."/>
            <person name="Grigoriev I.V."/>
            <person name="Lucas S.M."/>
            <person name="Steele R.E."/>
            <person name="Finnerty J.R."/>
            <person name="Technau U."/>
            <person name="Martindale M.Q."/>
            <person name="Rokhsar D.S."/>
        </authorList>
    </citation>
    <scope>NUCLEOTIDE SEQUENCE [LARGE SCALE GENOMIC DNA]</scope>
    <source>
        <strain evidence="12">CH2 X CH6</strain>
    </source>
</reference>
<comment type="interaction">
    <interactant intactId="EBI-26598155">
        <id>A7S1A3</id>
    </interactant>
    <interactant intactId="EBI-26598181">
        <id>A7RWP1</id>
        <label>NEMVEDRAFT_v1g95962</label>
    </interactant>
    <organismsDiffer>false</organismsDiffer>
    <experiments>2</experiments>
</comment>
<dbReference type="FunFam" id="1.20.5.170:FF:000010">
    <property type="entry name" value="Cyclic AMP-dependent transcription factor ATF-2"/>
    <property type="match status" value="1"/>
</dbReference>
<dbReference type="PRINTS" id="PR00043">
    <property type="entry name" value="LEUZIPPRJUN"/>
</dbReference>
<dbReference type="IntAct" id="A7S1A3">
    <property type="interactions" value="7"/>
</dbReference>
<dbReference type="PROSITE" id="PS50157">
    <property type="entry name" value="ZINC_FINGER_C2H2_2"/>
    <property type="match status" value="1"/>
</dbReference>
<evidence type="ECO:0000259" key="9">
    <source>
        <dbReference type="PROSITE" id="PS50157"/>
    </source>
</evidence>
<evidence type="ECO:0000256" key="8">
    <source>
        <dbReference type="SAM" id="MobiDB-lite"/>
    </source>
</evidence>
<evidence type="ECO:0000256" key="3">
    <source>
        <dbReference type="ARBA" id="ARBA00023125"/>
    </source>
</evidence>
<dbReference type="GO" id="GO:0003677">
    <property type="term" value="F:DNA binding"/>
    <property type="evidence" value="ECO:0007669"/>
    <property type="project" value="UniProtKB-KW"/>
</dbReference>
<feature type="domain" description="C2H2-type" evidence="9">
    <location>
        <begin position="7"/>
        <end position="31"/>
    </location>
</feature>
<dbReference type="Gene3D" id="1.20.5.170">
    <property type="match status" value="1"/>
</dbReference>
<dbReference type="InterPro" id="IPR036236">
    <property type="entry name" value="Znf_C2H2_sf"/>
</dbReference>
<dbReference type="InParanoid" id="A7S1A3"/>
<dbReference type="PROSITE" id="PS00036">
    <property type="entry name" value="BZIP_BASIC"/>
    <property type="match status" value="1"/>
</dbReference>
<evidence type="ECO:0000256" key="6">
    <source>
        <dbReference type="PROSITE-ProRule" id="PRU00042"/>
    </source>
</evidence>
<keyword evidence="6" id="KW-0862">Zinc</keyword>
<dbReference type="CDD" id="cd14687">
    <property type="entry name" value="bZIP_ATF2"/>
    <property type="match status" value="1"/>
</dbReference>
<organism evidence="11 12">
    <name type="scientific">Nematostella vectensis</name>
    <name type="common">Starlet sea anemone</name>
    <dbReference type="NCBI Taxonomy" id="45351"/>
    <lineage>
        <taxon>Eukaryota</taxon>
        <taxon>Metazoa</taxon>
        <taxon>Cnidaria</taxon>
        <taxon>Anthozoa</taxon>
        <taxon>Hexacorallia</taxon>
        <taxon>Actiniaria</taxon>
        <taxon>Edwardsiidae</taxon>
        <taxon>Nematostella</taxon>
    </lineage>
</organism>
<dbReference type="FunCoup" id="A7S1A3">
    <property type="interactions" value="509"/>
</dbReference>
<evidence type="ECO:0008006" key="13">
    <source>
        <dbReference type="Google" id="ProtNLM"/>
    </source>
</evidence>
<dbReference type="Gene3D" id="3.30.160.60">
    <property type="entry name" value="Classic Zinc Finger"/>
    <property type="match status" value="1"/>
</dbReference>
<evidence type="ECO:0000256" key="5">
    <source>
        <dbReference type="ARBA" id="ARBA00023242"/>
    </source>
</evidence>
<evidence type="ECO:0000256" key="4">
    <source>
        <dbReference type="ARBA" id="ARBA00023163"/>
    </source>
</evidence>
<keyword evidence="7" id="KW-0175">Coiled coil</keyword>
<comment type="subcellular location">
    <subcellularLocation>
        <location evidence="1">Nucleus</location>
    </subcellularLocation>
</comment>
<feature type="compositionally biased region" description="Basic and acidic residues" evidence="8">
    <location>
        <begin position="140"/>
        <end position="151"/>
    </location>
</feature>
<dbReference type="SMART" id="SM00355">
    <property type="entry name" value="ZnF_C2H2"/>
    <property type="match status" value="1"/>
</dbReference>
<dbReference type="eggNOG" id="KOG1414">
    <property type="taxonomic scope" value="Eukaryota"/>
</dbReference>
<dbReference type="SUPFAM" id="SSF57959">
    <property type="entry name" value="Leucine zipper domain"/>
    <property type="match status" value="1"/>
</dbReference>
<dbReference type="InterPro" id="IPR004827">
    <property type="entry name" value="bZIP"/>
</dbReference>
<dbReference type="HOGENOM" id="CLU_068320_0_0_1"/>
<dbReference type="PROSITE" id="PS00028">
    <property type="entry name" value="ZINC_FINGER_C2H2_1"/>
    <property type="match status" value="1"/>
</dbReference>
<name>A7S1A3_NEMVE</name>
<evidence type="ECO:0000256" key="1">
    <source>
        <dbReference type="ARBA" id="ARBA00004123"/>
    </source>
</evidence>
<dbReference type="OMA" id="EESSKRX"/>
<dbReference type="Pfam" id="PF00170">
    <property type="entry name" value="bZIP_1"/>
    <property type="match status" value="1"/>
</dbReference>
<dbReference type="SUPFAM" id="SSF57667">
    <property type="entry name" value="beta-beta-alpha zinc fingers"/>
    <property type="match status" value="1"/>
</dbReference>
<keyword evidence="12" id="KW-1185">Reference proteome</keyword>
<accession>A7S1A3</accession>
<keyword evidence="6" id="KW-0863">Zinc-finger</keyword>
<comment type="interaction">
    <interactant intactId="EBI-26598155">
        <id>A7S1A3</id>
    </interactant>
    <interactant intactId="EBI-26599004">
        <id>A7RIQ6</id>
        <label>NEMVEDRAFT_v1g238589</label>
    </interactant>
    <organismsDiffer>false</organismsDiffer>
    <experiments>2</experiments>
</comment>
<keyword evidence="2" id="KW-0805">Transcription regulation</keyword>
<protein>
    <recommendedName>
        <fullName evidence="13">BZIP domain-containing protein</fullName>
    </recommendedName>
</protein>
<keyword evidence="5" id="KW-0539">Nucleus</keyword>
<evidence type="ECO:0000259" key="10">
    <source>
        <dbReference type="PROSITE" id="PS50217"/>
    </source>
</evidence>
<sequence length="222" mass="25577">MTDDKPFECTTPGCGQRFANNDHLESHKQKHQLSLKLGNLKPADLAHLADQTPTPTRFLKNLEEEGLFEDLENPFDQRLKETLRQQQNNNSNGMNIVSQAMTEAVEMVTSEHNGLTTSPTMISHNNQQNDSRRGIKRPRRSQEELDPDERRRKFLERNRAAATRCREKRKIWVQQLEKKADDLSNTNTQLQNEISLLRTEVAQLKSLLLAHKDCPVTIAQQK</sequence>
<dbReference type="PROSITE" id="PS50217">
    <property type="entry name" value="BZIP"/>
    <property type="match status" value="1"/>
</dbReference>
<evidence type="ECO:0000256" key="2">
    <source>
        <dbReference type="ARBA" id="ARBA00023015"/>
    </source>
</evidence>
<feature type="region of interest" description="Disordered" evidence="8">
    <location>
        <begin position="114"/>
        <end position="151"/>
    </location>
</feature>
<dbReference type="AlphaFoldDB" id="A7S1A3"/>
<evidence type="ECO:0000256" key="7">
    <source>
        <dbReference type="SAM" id="Coils"/>
    </source>
</evidence>
<keyword evidence="4" id="KW-0804">Transcription</keyword>
<dbReference type="SMART" id="SM00338">
    <property type="entry name" value="BRLZ"/>
    <property type="match status" value="1"/>
</dbReference>
<dbReference type="InterPro" id="IPR013087">
    <property type="entry name" value="Znf_C2H2_type"/>
</dbReference>
<dbReference type="GO" id="GO:0003700">
    <property type="term" value="F:DNA-binding transcription factor activity"/>
    <property type="evidence" value="ECO:0007669"/>
    <property type="project" value="InterPro"/>
</dbReference>
<dbReference type="GO" id="GO:0005634">
    <property type="term" value="C:nucleus"/>
    <property type="evidence" value="ECO:0007669"/>
    <property type="project" value="UniProtKB-SubCell"/>
</dbReference>
<proteinExistence type="evidence at protein level"/>
<dbReference type="PhylomeDB" id="A7S1A3"/>
<feature type="non-terminal residue" evidence="11">
    <location>
        <position position="1"/>
    </location>
</feature>
<dbReference type="Proteomes" id="UP000001593">
    <property type="component" value="Unassembled WGS sequence"/>
</dbReference>
<evidence type="ECO:0000313" key="11">
    <source>
        <dbReference type="EMBL" id="EDO42473.1"/>
    </source>
</evidence>
<evidence type="ECO:0000313" key="12">
    <source>
        <dbReference type="Proteomes" id="UP000001593"/>
    </source>
</evidence>
<keyword evidence="6" id="KW-0479">Metal-binding</keyword>
<dbReference type="InterPro" id="IPR002112">
    <property type="entry name" value="Leuzip_Jun"/>
</dbReference>
<dbReference type="PANTHER" id="PTHR19304">
    <property type="entry name" value="CYCLIC-AMP RESPONSE ELEMENT BINDING PROTEIN"/>
    <property type="match status" value="1"/>
</dbReference>
<gene>
    <name evidence="11" type="ORF">NEMVEDRAFT_v1g34679</name>
</gene>
<feature type="coiled-coil region" evidence="7">
    <location>
        <begin position="173"/>
        <end position="207"/>
    </location>
</feature>
<feature type="domain" description="BZIP" evidence="10">
    <location>
        <begin position="148"/>
        <end position="211"/>
    </location>
</feature>
<dbReference type="EMBL" id="DS469564">
    <property type="protein sequence ID" value="EDO42473.1"/>
    <property type="molecule type" value="Genomic_DNA"/>
</dbReference>
<keyword evidence="3" id="KW-0238">DNA-binding</keyword>